<dbReference type="eggNOG" id="COG0589">
    <property type="taxonomic scope" value="Bacteria"/>
</dbReference>
<evidence type="ECO:0000313" key="4">
    <source>
        <dbReference type="Proteomes" id="UP000030003"/>
    </source>
</evidence>
<dbReference type="Gene3D" id="3.40.50.12370">
    <property type="match status" value="1"/>
</dbReference>
<dbReference type="SUPFAM" id="SSF52402">
    <property type="entry name" value="Adenine nucleotide alpha hydrolases-like"/>
    <property type="match status" value="1"/>
</dbReference>
<dbReference type="EMBL" id="AVBH01000019">
    <property type="protein sequence ID" value="KGO99386.1"/>
    <property type="molecule type" value="Genomic_DNA"/>
</dbReference>
<dbReference type="CDD" id="cd00293">
    <property type="entry name" value="USP-like"/>
    <property type="match status" value="1"/>
</dbReference>
<dbReference type="Proteomes" id="UP000030003">
    <property type="component" value="Unassembled WGS sequence"/>
</dbReference>
<comment type="caution">
    <text evidence="3">The sequence shown here is derived from an EMBL/GenBank/DDBJ whole genome shotgun (WGS) entry which is preliminary data.</text>
</comment>
<dbReference type="InterPro" id="IPR006015">
    <property type="entry name" value="Universal_stress_UspA"/>
</dbReference>
<proteinExistence type="inferred from homology"/>
<dbReference type="Pfam" id="PF00582">
    <property type="entry name" value="Usp"/>
    <property type="match status" value="1"/>
</dbReference>
<reference evidence="3 4" key="1">
    <citation type="submission" date="2013-08" db="EMBL/GenBank/DDBJ databases">
        <title>Genomic analysis of Lysobacter defluvii.</title>
        <authorList>
            <person name="Wang Q."/>
            <person name="Wang G."/>
        </authorList>
    </citation>
    <scope>NUCLEOTIDE SEQUENCE [LARGE SCALE GENOMIC DNA]</scope>
    <source>
        <strain evidence="3 4">IMMIB APB-9</strain>
    </source>
</reference>
<gene>
    <name evidence="3" type="ORF">N791_09010</name>
</gene>
<protein>
    <submittedName>
        <fullName evidence="3">Universal stress protein UspA</fullName>
    </submittedName>
</protein>
<accession>A0A0A0MBY6</accession>
<dbReference type="PANTHER" id="PTHR46268:SF6">
    <property type="entry name" value="UNIVERSAL STRESS PROTEIN UP12"/>
    <property type="match status" value="1"/>
</dbReference>
<evidence type="ECO:0000313" key="3">
    <source>
        <dbReference type="EMBL" id="KGO99386.1"/>
    </source>
</evidence>
<evidence type="ECO:0000259" key="2">
    <source>
        <dbReference type="Pfam" id="PF00582"/>
    </source>
</evidence>
<evidence type="ECO:0000256" key="1">
    <source>
        <dbReference type="ARBA" id="ARBA00008791"/>
    </source>
</evidence>
<comment type="similarity">
    <text evidence="1">Belongs to the universal stress protein A family.</text>
</comment>
<feature type="domain" description="UspA" evidence="2">
    <location>
        <begin position="80"/>
        <end position="152"/>
    </location>
</feature>
<dbReference type="PANTHER" id="PTHR46268">
    <property type="entry name" value="STRESS RESPONSE PROTEIN NHAX"/>
    <property type="match status" value="1"/>
</dbReference>
<organism evidence="3 4">
    <name type="scientific">Lysobacter defluvii IMMIB APB-9 = DSM 18482</name>
    <dbReference type="NCBI Taxonomy" id="1385515"/>
    <lineage>
        <taxon>Bacteria</taxon>
        <taxon>Pseudomonadati</taxon>
        <taxon>Pseudomonadota</taxon>
        <taxon>Gammaproteobacteria</taxon>
        <taxon>Lysobacterales</taxon>
        <taxon>Lysobacteraceae</taxon>
        <taxon>Novilysobacter</taxon>
    </lineage>
</organism>
<dbReference type="PRINTS" id="PR01438">
    <property type="entry name" value="UNVRSLSTRESS"/>
</dbReference>
<feature type="non-terminal residue" evidence="3">
    <location>
        <position position="1"/>
    </location>
</feature>
<name>A0A0A0MBY6_9GAMM</name>
<dbReference type="RefSeq" id="WP_036136152.1">
    <property type="nucleotide sequence ID" value="NZ_AVBH01000019.1"/>
</dbReference>
<sequence>GFARGHLGSQLERVVRAARRPVLVAAGGFRPIRRALLAFDGSPTARKAVGVVAGSPLFDGLQLQLVMVAHGGEAEDGLLESARRELSGAGRDATAVRLSGDPEEVISEYVAEQGIDLLVMGAYGRSRIRQLIVGSTTTAMLRSASVPVLLVR</sequence>
<dbReference type="AlphaFoldDB" id="A0A0A0MBY6"/>
<dbReference type="InterPro" id="IPR006016">
    <property type="entry name" value="UspA"/>
</dbReference>
<keyword evidence="4" id="KW-1185">Reference proteome</keyword>